<dbReference type="InterPro" id="IPR028995">
    <property type="entry name" value="Glyco_hydro_57/38_cen_sf"/>
</dbReference>
<dbReference type="RefSeq" id="WP_272101315.1">
    <property type="nucleotide sequence ID" value="NZ_JAQNDK010000004.1"/>
</dbReference>
<dbReference type="InterPro" id="IPR027291">
    <property type="entry name" value="Glyco_hydro_38_N_sf"/>
</dbReference>
<accession>A0ABT5CC11</accession>
<sequence length="533" mass="57406">MPGHVALVLHAHLPYVRHPEHVRSLEERWFFEALWECYLPLLGVLDRLAADRVVAPLTLSVSPSLLAMLRDELLLRRFEDHLRRLTALAARVEARFAGSGFAEAAAFYRARLADAASSWQALGGDVPGALVRHAGAGRVELLTTAATHAYLPGLLATPASIRAQLRLGRRAFAAFTGAPEPRGLWLPECAYAPGLDADLAAAGVRFTVLDAHALTLAAPPASAGASVPVLSPAGLACFGRDRDSAREVWSRDAGYPGHPVYREFYRDVGLDLPERELEGEVGPDGARLMTGLKLHRVTGPGPDKAPYDPARASAQARAHAADFVARREASLASSRGVSAPPPILVAPYDAELFGHWWLEGPEFLEHALRLLAASDRAVPIALGAYLERHPPVEVVEPAPSTWGEGGFGAFWTGPSAASLWRHVHHAERAVLGALSRCRHAGGLPGRALDQAIRELLLLQSSDWAFMMSAGEMASYAEARVHTHATRARRLAFLAQQPTASPSDVAWLDALCALDPFLAELSGPPLRGAFDPWR</sequence>
<dbReference type="PANTHER" id="PTHR41695">
    <property type="entry name" value="1,4-ALPHA-GLUCAN BRANCHING ENZYME RV3031-RELATED"/>
    <property type="match status" value="1"/>
</dbReference>
<dbReference type="Proteomes" id="UP001217485">
    <property type="component" value="Unassembled WGS sequence"/>
</dbReference>
<dbReference type="CDD" id="cd10792">
    <property type="entry name" value="GH57N_AmyC_like"/>
    <property type="match status" value="1"/>
</dbReference>
<feature type="domain" description="1,4-alpha-glucan branching enzyme C-terminal" evidence="5">
    <location>
        <begin position="422"/>
        <end position="520"/>
    </location>
</feature>
<dbReference type="PANTHER" id="PTHR41695:SF1">
    <property type="entry name" value="1,4-ALPHA-GLUCAN BRANCHING ENZYME TK1436"/>
    <property type="match status" value="1"/>
</dbReference>
<comment type="similarity">
    <text evidence="1 3">Belongs to the glycosyl hydrolase 57 family.</text>
</comment>
<dbReference type="Pfam" id="PF03065">
    <property type="entry name" value="Glyco_hydro_57"/>
    <property type="match status" value="1"/>
</dbReference>
<dbReference type="InterPro" id="IPR037090">
    <property type="entry name" value="57_glycoside_trans_central"/>
</dbReference>
<proteinExistence type="inferred from homology"/>
<evidence type="ECO:0000256" key="1">
    <source>
        <dbReference type="ARBA" id="ARBA00006821"/>
    </source>
</evidence>
<feature type="domain" description="Glycoside hydrolase family 57 N-terminal" evidence="4">
    <location>
        <begin position="6"/>
        <end position="371"/>
    </location>
</feature>
<dbReference type="InterPro" id="IPR040042">
    <property type="entry name" value="Branching_enz_MT3115-like"/>
</dbReference>
<dbReference type="Gene3D" id="1.20.1430.10">
    <property type="entry name" value="Families 57/38 glycoside transferase, middle domain"/>
    <property type="match status" value="1"/>
</dbReference>
<comment type="caution">
    <text evidence="6">The sequence shown here is derived from an EMBL/GenBank/DDBJ whole genome shotgun (WGS) entry which is preliminary data.</text>
</comment>
<dbReference type="SUPFAM" id="SSF88713">
    <property type="entry name" value="Glycoside hydrolase/deacetylase"/>
    <property type="match status" value="1"/>
</dbReference>
<keyword evidence="2 3" id="KW-0119">Carbohydrate metabolism</keyword>
<dbReference type="InterPro" id="IPR015293">
    <property type="entry name" value="BE_C"/>
</dbReference>
<reference evidence="6 7" key="1">
    <citation type="submission" date="2023-01" db="EMBL/GenBank/DDBJ databases">
        <title>Minimal conservation of predation-associated metabolite biosynthetic gene clusters underscores biosynthetic potential of Myxococcota including descriptions for ten novel species: Archangium lansinium sp. nov., Myxococcus landrumus sp. nov., Nannocystis bai.</title>
        <authorList>
            <person name="Ahearne A."/>
            <person name="Stevens C."/>
            <person name="Dowd S."/>
        </authorList>
    </citation>
    <scope>NUCLEOTIDE SEQUENCE [LARGE SCALE GENOMIC DNA]</scope>
    <source>
        <strain evidence="6 7">WIWO2</strain>
    </source>
</reference>
<protein>
    <submittedName>
        <fullName evidence="6">DUF1957 domain-containing protein</fullName>
    </submittedName>
</protein>
<dbReference type="SUPFAM" id="SSF88688">
    <property type="entry name" value="Families 57/38 glycoside transferase middle domain"/>
    <property type="match status" value="1"/>
</dbReference>
<evidence type="ECO:0000259" key="4">
    <source>
        <dbReference type="Pfam" id="PF03065"/>
    </source>
</evidence>
<dbReference type="Gene3D" id="3.20.110.10">
    <property type="entry name" value="Glycoside hydrolase 38, N terminal domain"/>
    <property type="match status" value="1"/>
</dbReference>
<evidence type="ECO:0000313" key="7">
    <source>
        <dbReference type="Proteomes" id="UP001217485"/>
    </source>
</evidence>
<dbReference type="InterPro" id="IPR011330">
    <property type="entry name" value="Glyco_hydro/deAcase_b/a-brl"/>
</dbReference>
<organism evidence="6 7">
    <name type="scientific">Sorangium atrum</name>
    <dbReference type="NCBI Taxonomy" id="2995308"/>
    <lineage>
        <taxon>Bacteria</taxon>
        <taxon>Pseudomonadati</taxon>
        <taxon>Myxococcota</taxon>
        <taxon>Polyangia</taxon>
        <taxon>Polyangiales</taxon>
        <taxon>Polyangiaceae</taxon>
        <taxon>Sorangium</taxon>
    </lineage>
</organism>
<evidence type="ECO:0000256" key="2">
    <source>
        <dbReference type="ARBA" id="ARBA00023277"/>
    </source>
</evidence>
<evidence type="ECO:0000256" key="3">
    <source>
        <dbReference type="RuleBase" id="RU361196"/>
    </source>
</evidence>
<name>A0ABT5CC11_9BACT</name>
<keyword evidence="7" id="KW-1185">Reference proteome</keyword>
<dbReference type="InterPro" id="IPR004300">
    <property type="entry name" value="Glyco_hydro_57_N"/>
</dbReference>
<dbReference type="EMBL" id="JAQNDK010000004">
    <property type="protein sequence ID" value="MDC0683168.1"/>
    <property type="molecule type" value="Genomic_DNA"/>
</dbReference>
<evidence type="ECO:0000259" key="5">
    <source>
        <dbReference type="Pfam" id="PF09210"/>
    </source>
</evidence>
<gene>
    <name evidence="6" type="ORF">POL72_35895</name>
</gene>
<dbReference type="Pfam" id="PF09210">
    <property type="entry name" value="BE_C"/>
    <property type="match status" value="1"/>
</dbReference>
<evidence type="ECO:0000313" key="6">
    <source>
        <dbReference type="EMBL" id="MDC0683168.1"/>
    </source>
</evidence>